<evidence type="ECO:0000256" key="1">
    <source>
        <dbReference type="ARBA" id="ARBA00022741"/>
    </source>
</evidence>
<evidence type="ECO:0000256" key="3">
    <source>
        <dbReference type="ARBA" id="ARBA00022840"/>
    </source>
</evidence>
<accession>A0ABW0GNB0</accession>
<evidence type="ECO:0000256" key="2">
    <source>
        <dbReference type="ARBA" id="ARBA00022801"/>
    </source>
</evidence>
<dbReference type="Gene3D" id="3.30.1360.40">
    <property type="match status" value="1"/>
</dbReference>
<dbReference type="Pfam" id="PF02682">
    <property type="entry name" value="CT_C_D"/>
    <property type="match status" value="1"/>
</dbReference>
<evidence type="ECO:0000313" key="6">
    <source>
        <dbReference type="Proteomes" id="UP001596122"/>
    </source>
</evidence>
<dbReference type="SMART" id="SM00796">
    <property type="entry name" value="AHS1"/>
    <property type="match status" value="1"/>
</dbReference>
<proteinExistence type="predicted"/>
<keyword evidence="1" id="KW-0547">Nucleotide-binding</keyword>
<dbReference type="SUPFAM" id="SSF160467">
    <property type="entry name" value="PH0987 N-terminal domain-like"/>
    <property type="match status" value="1"/>
</dbReference>
<comment type="caution">
    <text evidence="5">The sequence shown here is derived from an EMBL/GenBank/DDBJ whole genome shotgun (WGS) entry which is preliminary data.</text>
</comment>
<keyword evidence="6" id="KW-1185">Reference proteome</keyword>
<feature type="domain" description="Carboxyltransferase" evidence="4">
    <location>
        <begin position="4"/>
        <end position="215"/>
    </location>
</feature>
<dbReference type="PANTHER" id="PTHR34698">
    <property type="entry name" value="5-OXOPROLINASE SUBUNIT B"/>
    <property type="match status" value="1"/>
</dbReference>
<dbReference type="PANTHER" id="PTHR34698:SF2">
    <property type="entry name" value="5-OXOPROLINASE SUBUNIT B"/>
    <property type="match status" value="1"/>
</dbReference>
<dbReference type="InterPro" id="IPR003833">
    <property type="entry name" value="CT_C_D"/>
</dbReference>
<dbReference type="SUPFAM" id="SSF50891">
    <property type="entry name" value="Cyclophilin-like"/>
    <property type="match status" value="1"/>
</dbReference>
<dbReference type="EMBL" id="JBHSLD010000009">
    <property type="protein sequence ID" value="MFC5381170.1"/>
    <property type="molecule type" value="Genomic_DNA"/>
</dbReference>
<dbReference type="Gene3D" id="2.40.100.10">
    <property type="entry name" value="Cyclophilin-like"/>
    <property type="match status" value="1"/>
</dbReference>
<organism evidence="5 6">
    <name type="scientific">Aquipuribacter nitratireducens</name>
    <dbReference type="NCBI Taxonomy" id="650104"/>
    <lineage>
        <taxon>Bacteria</taxon>
        <taxon>Bacillati</taxon>
        <taxon>Actinomycetota</taxon>
        <taxon>Actinomycetes</taxon>
        <taxon>Micrococcales</taxon>
        <taxon>Intrasporangiaceae</taxon>
        <taxon>Aquipuribacter</taxon>
    </lineage>
</organism>
<gene>
    <name evidence="5" type="ORF">ACFPJ6_10235</name>
</gene>
<sequence length="228" mass="23383">MSDLRLLPAGARGLLAEVDGSEEVLRLHAALAADPLPGVVDLVPAATTVLLVLDPATATPAGTAAAVRARWRAAGADTARATATTTGPTATATATADHDEVVVPVTYDGADLAEAAAAVDLDPAALVRVHTATAWVVAFCGFAPGFPYCVALDGPARDWRVPRRHDPRPRVPAGAVGLAAGWTGVYPRESPGGWQLVGTTTAALWDVDRQPPALLPPGTRVRFESVGP</sequence>
<dbReference type="RefSeq" id="WP_340270579.1">
    <property type="nucleotide sequence ID" value="NZ_JBBEOG010000007.1"/>
</dbReference>
<name>A0ABW0GNB0_9MICO</name>
<reference evidence="6" key="1">
    <citation type="journal article" date="2019" name="Int. J. Syst. Evol. Microbiol.">
        <title>The Global Catalogue of Microorganisms (GCM) 10K type strain sequencing project: providing services to taxonomists for standard genome sequencing and annotation.</title>
        <authorList>
            <consortium name="The Broad Institute Genomics Platform"/>
            <consortium name="The Broad Institute Genome Sequencing Center for Infectious Disease"/>
            <person name="Wu L."/>
            <person name="Ma J."/>
        </authorList>
    </citation>
    <scope>NUCLEOTIDE SEQUENCE [LARGE SCALE GENOMIC DNA]</scope>
    <source>
        <strain evidence="6">CCUG 43114</strain>
    </source>
</reference>
<keyword evidence="2 5" id="KW-0378">Hydrolase</keyword>
<dbReference type="GO" id="GO:0016787">
    <property type="term" value="F:hydrolase activity"/>
    <property type="evidence" value="ECO:0007669"/>
    <property type="project" value="UniProtKB-KW"/>
</dbReference>
<evidence type="ECO:0000259" key="4">
    <source>
        <dbReference type="SMART" id="SM00796"/>
    </source>
</evidence>
<dbReference type="InterPro" id="IPR029000">
    <property type="entry name" value="Cyclophilin-like_dom_sf"/>
</dbReference>
<evidence type="ECO:0000313" key="5">
    <source>
        <dbReference type="EMBL" id="MFC5381170.1"/>
    </source>
</evidence>
<dbReference type="InterPro" id="IPR010016">
    <property type="entry name" value="PxpB"/>
</dbReference>
<dbReference type="Proteomes" id="UP001596122">
    <property type="component" value="Unassembled WGS sequence"/>
</dbReference>
<keyword evidence="3" id="KW-0067">ATP-binding</keyword>
<protein>
    <submittedName>
        <fullName evidence="5">Allophanate hydrolase subunit 1</fullName>
    </submittedName>
</protein>